<keyword evidence="2" id="KW-0805">Transcription regulation</keyword>
<evidence type="ECO:0000259" key="5">
    <source>
        <dbReference type="PROSITE" id="PS50931"/>
    </source>
</evidence>
<dbReference type="Gene3D" id="3.40.190.10">
    <property type="entry name" value="Periplasmic binding protein-like II"/>
    <property type="match status" value="2"/>
</dbReference>
<dbReference type="Pfam" id="PF00126">
    <property type="entry name" value="HTH_1"/>
    <property type="match status" value="1"/>
</dbReference>
<name>A0ABW0F3V9_9HYPH</name>
<dbReference type="RefSeq" id="WP_260348970.1">
    <property type="nucleotide sequence ID" value="NZ_JAOAOS010000006.1"/>
</dbReference>
<comment type="caution">
    <text evidence="6">The sequence shown here is derived from an EMBL/GenBank/DDBJ whole genome shotgun (WGS) entry which is preliminary data.</text>
</comment>
<dbReference type="Proteomes" id="UP001595976">
    <property type="component" value="Unassembled WGS sequence"/>
</dbReference>
<evidence type="ECO:0000256" key="2">
    <source>
        <dbReference type="ARBA" id="ARBA00023015"/>
    </source>
</evidence>
<dbReference type="SUPFAM" id="SSF46785">
    <property type="entry name" value="Winged helix' DNA-binding domain"/>
    <property type="match status" value="1"/>
</dbReference>
<dbReference type="InterPro" id="IPR000847">
    <property type="entry name" value="LysR_HTH_N"/>
</dbReference>
<keyword evidence="4" id="KW-0804">Transcription</keyword>
<evidence type="ECO:0000313" key="6">
    <source>
        <dbReference type="EMBL" id="MFC5293200.1"/>
    </source>
</evidence>
<dbReference type="PANTHER" id="PTHR30537:SF26">
    <property type="entry name" value="GLYCINE CLEAVAGE SYSTEM TRANSCRIPTIONAL ACTIVATOR"/>
    <property type="match status" value="1"/>
</dbReference>
<dbReference type="Pfam" id="PF03466">
    <property type="entry name" value="LysR_substrate"/>
    <property type="match status" value="1"/>
</dbReference>
<evidence type="ECO:0000256" key="1">
    <source>
        <dbReference type="ARBA" id="ARBA00009437"/>
    </source>
</evidence>
<dbReference type="InterPro" id="IPR036388">
    <property type="entry name" value="WH-like_DNA-bd_sf"/>
</dbReference>
<dbReference type="InterPro" id="IPR058163">
    <property type="entry name" value="LysR-type_TF_proteobact-type"/>
</dbReference>
<keyword evidence="7" id="KW-1185">Reference proteome</keyword>
<accession>A0ABW0F3V9</accession>
<evidence type="ECO:0000256" key="3">
    <source>
        <dbReference type="ARBA" id="ARBA00023125"/>
    </source>
</evidence>
<dbReference type="PRINTS" id="PR00039">
    <property type="entry name" value="HTHLYSR"/>
</dbReference>
<keyword evidence="3" id="KW-0238">DNA-binding</keyword>
<organism evidence="6 7">
    <name type="scientific">Bosea minatitlanensis</name>
    <dbReference type="NCBI Taxonomy" id="128782"/>
    <lineage>
        <taxon>Bacteria</taxon>
        <taxon>Pseudomonadati</taxon>
        <taxon>Pseudomonadota</taxon>
        <taxon>Alphaproteobacteria</taxon>
        <taxon>Hyphomicrobiales</taxon>
        <taxon>Boseaceae</taxon>
        <taxon>Bosea</taxon>
    </lineage>
</organism>
<proteinExistence type="inferred from homology"/>
<dbReference type="EMBL" id="JBHSLI010000003">
    <property type="protein sequence ID" value="MFC5293200.1"/>
    <property type="molecule type" value="Genomic_DNA"/>
</dbReference>
<sequence>MRSLLTFASAARHGSFRRAAAELSLTQSAVSKQIRQLEDAVGVALFERIRQRVVLTDIGKRYFKDVSRILDDLHEATNRIISSSQDGGEITISSLPAFSVRWLIPRLSDFVSRHADLQVNFTTHLVPFFFRAEFDVAIHYGSPDVAGATAQFLMHENLTLVASPGYLAQHPVTNLGDLNNLTRLQRSTRPDEWLEWSEHQGIALAHPRRGPRFDHFAMLAQAAVSGLGIALMPDFLIEEEITDGRLVVVLDTTYRSKSGYYLIIPERNLNLTLVKQFQTWILERLRDEGRLDDT</sequence>
<dbReference type="PANTHER" id="PTHR30537">
    <property type="entry name" value="HTH-TYPE TRANSCRIPTIONAL REGULATOR"/>
    <property type="match status" value="1"/>
</dbReference>
<dbReference type="PROSITE" id="PS50931">
    <property type="entry name" value="HTH_LYSR"/>
    <property type="match status" value="1"/>
</dbReference>
<dbReference type="SUPFAM" id="SSF53850">
    <property type="entry name" value="Periplasmic binding protein-like II"/>
    <property type="match status" value="1"/>
</dbReference>
<comment type="similarity">
    <text evidence="1">Belongs to the LysR transcriptional regulatory family.</text>
</comment>
<evidence type="ECO:0000313" key="7">
    <source>
        <dbReference type="Proteomes" id="UP001595976"/>
    </source>
</evidence>
<protein>
    <submittedName>
        <fullName evidence="6">LysR substrate-binding domain-containing protein</fullName>
    </submittedName>
</protein>
<dbReference type="Gene3D" id="1.10.10.10">
    <property type="entry name" value="Winged helix-like DNA-binding domain superfamily/Winged helix DNA-binding domain"/>
    <property type="match status" value="1"/>
</dbReference>
<feature type="domain" description="HTH lysR-type" evidence="5">
    <location>
        <begin position="1"/>
        <end position="56"/>
    </location>
</feature>
<dbReference type="InterPro" id="IPR005119">
    <property type="entry name" value="LysR_subst-bd"/>
</dbReference>
<reference evidence="7" key="1">
    <citation type="journal article" date="2019" name="Int. J. Syst. Evol. Microbiol.">
        <title>The Global Catalogue of Microorganisms (GCM) 10K type strain sequencing project: providing services to taxonomists for standard genome sequencing and annotation.</title>
        <authorList>
            <consortium name="The Broad Institute Genomics Platform"/>
            <consortium name="The Broad Institute Genome Sequencing Center for Infectious Disease"/>
            <person name="Wu L."/>
            <person name="Ma J."/>
        </authorList>
    </citation>
    <scope>NUCLEOTIDE SEQUENCE [LARGE SCALE GENOMIC DNA]</scope>
    <source>
        <strain evidence="7">CGMCC 1.15643</strain>
    </source>
</reference>
<gene>
    <name evidence="6" type="ORF">ACFPK2_09395</name>
</gene>
<dbReference type="InterPro" id="IPR036390">
    <property type="entry name" value="WH_DNA-bd_sf"/>
</dbReference>
<evidence type="ECO:0000256" key="4">
    <source>
        <dbReference type="ARBA" id="ARBA00023163"/>
    </source>
</evidence>